<keyword evidence="2" id="KW-0964">Secreted</keyword>
<evidence type="ECO:0000256" key="5">
    <source>
        <dbReference type="ARBA" id="ARBA00023054"/>
    </source>
</evidence>
<evidence type="ECO:0000313" key="12">
    <source>
        <dbReference type="Proteomes" id="UP000316079"/>
    </source>
</evidence>
<evidence type="ECO:0008006" key="13">
    <source>
        <dbReference type="Google" id="ProtNLM"/>
    </source>
</evidence>
<feature type="region of interest" description="Disordered" evidence="8">
    <location>
        <begin position="912"/>
        <end position="945"/>
    </location>
</feature>
<name>A0A553QKM3_9TELE</name>
<feature type="domain" description="EMI" evidence="10">
    <location>
        <begin position="183"/>
        <end position="260"/>
    </location>
</feature>
<dbReference type="Gene3D" id="2.60.120.40">
    <property type="match status" value="1"/>
</dbReference>
<proteinExistence type="predicted"/>
<evidence type="ECO:0000256" key="3">
    <source>
        <dbReference type="ARBA" id="ARBA00022530"/>
    </source>
</evidence>
<dbReference type="SUPFAM" id="SSF49842">
    <property type="entry name" value="TNF-like"/>
    <property type="match status" value="1"/>
</dbReference>
<dbReference type="Pfam" id="PF07546">
    <property type="entry name" value="EMI"/>
    <property type="match status" value="1"/>
</dbReference>
<feature type="compositionally biased region" description="Basic and acidic residues" evidence="8">
    <location>
        <begin position="919"/>
        <end position="941"/>
    </location>
</feature>
<dbReference type="STRING" id="623744.A0A553QKM3"/>
<keyword evidence="4" id="KW-0732">Signal</keyword>
<reference evidence="11 12" key="1">
    <citation type="journal article" date="2019" name="Sci. Data">
        <title>Hybrid genome assembly and annotation of Danionella translucida.</title>
        <authorList>
            <person name="Kadobianskyi M."/>
            <person name="Schulze L."/>
            <person name="Schuelke M."/>
            <person name="Judkewitz B."/>
        </authorList>
    </citation>
    <scope>NUCLEOTIDE SEQUENCE [LARGE SCALE GENOMIC DNA]</scope>
    <source>
        <strain evidence="11 12">Bolton</strain>
    </source>
</reference>
<dbReference type="PROSITE" id="PS50871">
    <property type="entry name" value="C1Q"/>
    <property type="match status" value="1"/>
</dbReference>
<dbReference type="InterPro" id="IPR008983">
    <property type="entry name" value="Tumour_necrosis_fac-like_dom"/>
</dbReference>
<dbReference type="EMBL" id="SRMA01025840">
    <property type="protein sequence ID" value="TRY90542.1"/>
    <property type="molecule type" value="Genomic_DNA"/>
</dbReference>
<evidence type="ECO:0000256" key="4">
    <source>
        <dbReference type="ARBA" id="ARBA00022729"/>
    </source>
</evidence>
<dbReference type="Proteomes" id="UP000316079">
    <property type="component" value="Unassembled WGS sequence"/>
</dbReference>
<comment type="caution">
    <text evidence="11">The sequence shown here is derived from an EMBL/GenBank/DDBJ whole genome shotgun (WGS) entry which is preliminary data.</text>
</comment>
<sequence>MHQGLLVIAHCEIRPGEPEDELKDMADWAGWDPGALEDVEGLNKLNPDIHEPAPHGQHDANHKDLSLEEGTVEPSSRTESMGSLHRTGLITWSTEEASVPCVQSVRWSWVNFSSDYTQQRRLCPVLLFQVLRLEEDMRIPGQGRIAGGKECQRLPSCQETLICVKQRVYRDVHPLDFTAGSDIRHACYKFAKKRAVTVAVACGTEKYTIKSQSPCPNGTPDCQLVMYKLSTRPVYRQKQKIFTALQWRCCPGHSGANCEEMGFHKPTRENSEQNDYQMFGGPLYEAQQPDAENQTSPSIEDYEHIPHAGHPHHHFERRGDVKDPGLSAARIRDPHVPYPQTPYLQDSLLPILKESVMSQLHPVLENFNRTLERLFQEVQGLQQDMAQLRHDHRKGRVAEPLELGGEDHNSQEAVEVKMWESLKKVEEVEAQFHSHRNELETKLHEQQTMLHYNLTNFKTDMDEQKEVQKIWHENKIHPIQSHESAAVWEAITRLDNKVINNTMRLGALTEGQEQGNDNIRELQNGWRDLDEKILQTGRNSQVQFMETGLEVEAAKVTVLDRISEVSNNMSVLQRALQEMETDVDYLYTEYYKNISSASGDCDCVALGTSVMQLEQTVANVNNIANENKLARESVAQEISNNRDSGAWIPSVEDLKIGLLNVQRSLAFEQEKSRLLQHNVTQLQASFQGSQQDIEMLQEQDRAMVEKIQHLHSIFNTLLQDAIRHSEVLEILLREEVLEFMDWPHQEQRRYAIPELIDKIKDMQKQINAHSLSLASMLNSATPQLTAADEPSMLADWASGGTKRKRGDNPFQELQEYSDTDFWTLEKTVKELKANIKHLEEHRCSSCNNTETAATCGMVVELRGQMESLRKDLETHIGIFKSIFSNAEGFADAEGSVDLGKLLALIRRKEGKQLQNKKTNKADKRTAHTREEANLRGKRDAALESPGLRQLPDSPVMFLSSNTDGANDSGTILFENLVLNHGQVYTPKTGIFRAPTSGVYLFVVTLDFGSGPSLAQLKRGEDVVASLRQNARKLGAPATRICILEMVQGEELRLELTQGSIERNNPQDNTFAGLLMLQTT</sequence>
<evidence type="ECO:0000259" key="9">
    <source>
        <dbReference type="PROSITE" id="PS50871"/>
    </source>
</evidence>
<dbReference type="PANTHER" id="PTHR15427:SF40">
    <property type="entry name" value="MULTIMERIN-2 PRECURSOR"/>
    <property type="match status" value="1"/>
</dbReference>
<dbReference type="Pfam" id="PF00386">
    <property type="entry name" value="C1q"/>
    <property type="match status" value="1"/>
</dbReference>
<comment type="subcellular location">
    <subcellularLocation>
        <location evidence="1">Secreted</location>
        <location evidence="1">Extracellular space</location>
        <location evidence="1">Extracellular matrix</location>
    </subcellularLocation>
</comment>
<dbReference type="SMART" id="SM00110">
    <property type="entry name" value="C1Q"/>
    <property type="match status" value="1"/>
</dbReference>
<feature type="domain" description="C1q" evidence="9">
    <location>
        <begin position="948"/>
        <end position="1079"/>
    </location>
</feature>
<evidence type="ECO:0000259" key="10">
    <source>
        <dbReference type="PROSITE" id="PS51041"/>
    </source>
</evidence>
<organism evidence="11 12">
    <name type="scientific">Danionella cerebrum</name>
    <dbReference type="NCBI Taxonomy" id="2873325"/>
    <lineage>
        <taxon>Eukaryota</taxon>
        <taxon>Metazoa</taxon>
        <taxon>Chordata</taxon>
        <taxon>Craniata</taxon>
        <taxon>Vertebrata</taxon>
        <taxon>Euteleostomi</taxon>
        <taxon>Actinopterygii</taxon>
        <taxon>Neopterygii</taxon>
        <taxon>Teleostei</taxon>
        <taxon>Ostariophysi</taxon>
        <taxon>Cypriniformes</taxon>
        <taxon>Danionidae</taxon>
        <taxon>Danioninae</taxon>
        <taxon>Danionella</taxon>
    </lineage>
</organism>
<keyword evidence="6" id="KW-1015">Disulfide bond</keyword>
<keyword evidence="12" id="KW-1185">Reference proteome</keyword>
<keyword evidence="3" id="KW-0272">Extracellular matrix</keyword>
<dbReference type="InterPro" id="IPR011489">
    <property type="entry name" value="EMI_domain"/>
</dbReference>
<evidence type="ECO:0000256" key="2">
    <source>
        <dbReference type="ARBA" id="ARBA00022525"/>
    </source>
</evidence>
<dbReference type="PANTHER" id="PTHR15427">
    <property type="entry name" value="EMILIN ELASTIN MICROFIBRIL INTERFACE-LOCATED PROTEIN ELASTIN MICROFIBRIL INTERFACER"/>
    <property type="match status" value="1"/>
</dbReference>
<evidence type="ECO:0000256" key="7">
    <source>
        <dbReference type="SAM" id="Coils"/>
    </source>
</evidence>
<dbReference type="InterPro" id="IPR050392">
    <property type="entry name" value="Collagen/C1q_domain"/>
</dbReference>
<dbReference type="AlphaFoldDB" id="A0A553QKM3"/>
<evidence type="ECO:0000313" key="11">
    <source>
        <dbReference type="EMBL" id="TRY90542.1"/>
    </source>
</evidence>
<dbReference type="PROSITE" id="PS51041">
    <property type="entry name" value="EMI"/>
    <property type="match status" value="1"/>
</dbReference>
<protein>
    <recommendedName>
        <fullName evidence="13">EMI domain-containing protein</fullName>
    </recommendedName>
</protein>
<evidence type="ECO:0000256" key="6">
    <source>
        <dbReference type="ARBA" id="ARBA00023157"/>
    </source>
</evidence>
<evidence type="ECO:0000256" key="1">
    <source>
        <dbReference type="ARBA" id="ARBA00004498"/>
    </source>
</evidence>
<accession>A0A553QKM3</accession>
<dbReference type="OrthoDB" id="8963519at2759"/>
<evidence type="ECO:0000256" key="8">
    <source>
        <dbReference type="SAM" id="MobiDB-lite"/>
    </source>
</evidence>
<keyword evidence="5 7" id="KW-0175">Coiled coil</keyword>
<feature type="coiled-coil region" evidence="7">
    <location>
        <begin position="364"/>
        <end position="391"/>
    </location>
</feature>
<gene>
    <name evidence="11" type="ORF">DNTS_002664</name>
</gene>
<dbReference type="InterPro" id="IPR001073">
    <property type="entry name" value="C1q_dom"/>
</dbReference>